<dbReference type="InterPro" id="IPR015867">
    <property type="entry name" value="N-reg_PII/ATP_PRibTrfase_C"/>
</dbReference>
<dbReference type="SUPFAM" id="SSF54913">
    <property type="entry name" value="GlnB-like"/>
    <property type="match status" value="1"/>
</dbReference>
<dbReference type="PANTHER" id="PTHR38456:SF1">
    <property type="entry name" value="CYCLIC DI-AMP RECEPTOR A"/>
    <property type="match status" value="1"/>
</dbReference>
<name>A0A553ZUS4_9BACI</name>
<protein>
    <submittedName>
        <fullName evidence="1">Transcriptional regulator</fullName>
    </submittedName>
</protein>
<evidence type="ECO:0000313" key="1">
    <source>
        <dbReference type="EMBL" id="TSB45182.1"/>
    </source>
</evidence>
<gene>
    <name evidence="1" type="ORF">FN960_17095</name>
</gene>
<dbReference type="Proteomes" id="UP000318521">
    <property type="component" value="Unassembled WGS sequence"/>
</dbReference>
<dbReference type="AlphaFoldDB" id="A0A553ZUS4"/>
<dbReference type="RefSeq" id="WP_143850077.1">
    <property type="nucleotide sequence ID" value="NZ_VLXZ01000013.1"/>
</dbReference>
<dbReference type="OrthoDB" id="9794275at2"/>
<dbReference type="Pfam" id="PF06153">
    <property type="entry name" value="CdAMP_rec"/>
    <property type="match status" value="1"/>
</dbReference>
<keyword evidence="2" id="KW-1185">Reference proteome</keyword>
<evidence type="ECO:0000313" key="2">
    <source>
        <dbReference type="Proteomes" id="UP000318521"/>
    </source>
</evidence>
<organism evidence="1 2">
    <name type="scientific">Alkalicoccobacillus porphyridii</name>
    <dbReference type="NCBI Taxonomy" id="2597270"/>
    <lineage>
        <taxon>Bacteria</taxon>
        <taxon>Bacillati</taxon>
        <taxon>Bacillota</taxon>
        <taxon>Bacilli</taxon>
        <taxon>Bacillales</taxon>
        <taxon>Bacillaceae</taxon>
        <taxon>Alkalicoccobacillus</taxon>
    </lineage>
</organism>
<comment type="caution">
    <text evidence="1">The sequence shown here is derived from an EMBL/GenBank/DDBJ whole genome shotgun (WGS) entry which is preliminary data.</text>
</comment>
<dbReference type="InterPro" id="IPR010375">
    <property type="entry name" value="CdAMP_rec"/>
</dbReference>
<dbReference type="PANTHER" id="PTHR38456">
    <property type="entry name" value="CYCLIC DI-AMP RECEPTOR A"/>
    <property type="match status" value="1"/>
</dbReference>
<sequence length="102" mass="11627">MKLLVCILDNFYKDQVEKELREKGYRMTELASSGGFLRKGSTTFLFGADEDDLPALRESLKEACLNVEKVKQRKDQKTHRYTSFLIKSGDLSHVLANGMLPN</sequence>
<dbReference type="EMBL" id="VLXZ01000013">
    <property type="protein sequence ID" value="TSB45182.1"/>
    <property type="molecule type" value="Genomic_DNA"/>
</dbReference>
<dbReference type="InterPro" id="IPR011322">
    <property type="entry name" value="N-reg_PII-like_a/b"/>
</dbReference>
<accession>A0A553ZUS4</accession>
<dbReference type="Gene3D" id="3.30.70.120">
    <property type="match status" value="1"/>
</dbReference>
<proteinExistence type="predicted"/>
<reference evidence="1 2" key="1">
    <citation type="submission" date="2019-07" db="EMBL/GenBank/DDBJ databases">
        <authorList>
            <person name="Park Y.J."/>
            <person name="Jeong S.E."/>
            <person name="Jung H.S."/>
        </authorList>
    </citation>
    <scope>NUCLEOTIDE SEQUENCE [LARGE SCALE GENOMIC DNA]</scope>
    <source>
        <strain evidence="2">P16(2019)</strain>
    </source>
</reference>